<dbReference type="Proteomes" id="UP000243333">
    <property type="component" value="Unassembled WGS sequence"/>
</dbReference>
<evidence type="ECO:0000256" key="7">
    <source>
        <dbReference type="ARBA" id="ARBA00022036"/>
    </source>
</evidence>
<evidence type="ECO:0000256" key="3">
    <source>
        <dbReference type="ARBA" id="ARBA00009060"/>
    </source>
</evidence>
<evidence type="ECO:0000256" key="11">
    <source>
        <dbReference type="ARBA" id="ARBA00031353"/>
    </source>
</evidence>
<evidence type="ECO:0000256" key="10">
    <source>
        <dbReference type="ARBA" id="ARBA00022840"/>
    </source>
</evidence>
<dbReference type="AlphaFoldDB" id="A0A1G7HKD7"/>
<dbReference type="InterPro" id="IPR011761">
    <property type="entry name" value="ATP-grasp"/>
</dbReference>
<comment type="subunit">
    <text evidence="4">Homodimer.</text>
</comment>
<dbReference type="InterPro" id="IPR036615">
    <property type="entry name" value="Mur_ligase_C_dom_sf"/>
</dbReference>
<keyword evidence="8" id="KW-0436">Ligase</keyword>
<dbReference type="InterPro" id="IPR004101">
    <property type="entry name" value="Mur_ligase_C"/>
</dbReference>
<reference evidence="17" key="1">
    <citation type="submission" date="2016-10" db="EMBL/GenBank/DDBJ databases">
        <authorList>
            <person name="Varghese N."/>
            <person name="Submissions S."/>
        </authorList>
    </citation>
    <scope>NUCLEOTIDE SEQUENCE [LARGE SCALE GENOMIC DNA]</scope>
    <source>
        <strain evidence="17">DSM 23256</strain>
    </source>
</reference>
<dbReference type="Pfam" id="PF02875">
    <property type="entry name" value="Mur_ligase_C"/>
    <property type="match status" value="1"/>
</dbReference>
<comment type="catalytic activity">
    <reaction evidence="13">
        <text>[L-4-(L-arginin-2-N-yl)aspartate](n) + L-aspartate + ATP = [L-4-(L-arginin-2-N-yl)aspartate](n)-L-aspartate + ADP + phosphate + H(+)</text>
        <dbReference type="Rhea" id="RHEA:13277"/>
        <dbReference type="Rhea" id="RHEA-COMP:13728"/>
        <dbReference type="Rhea" id="RHEA-COMP:13733"/>
        <dbReference type="ChEBI" id="CHEBI:15378"/>
        <dbReference type="ChEBI" id="CHEBI:29991"/>
        <dbReference type="ChEBI" id="CHEBI:30616"/>
        <dbReference type="ChEBI" id="CHEBI:43474"/>
        <dbReference type="ChEBI" id="CHEBI:137986"/>
        <dbReference type="ChEBI" id="CHEBI:137990"/>
        <dbReference type="ChEBI" id="CHEBI:456216"/>
        <dbReference type="EC" id="6.3.2.29"/>
    </reaction>
</comment>
<dbReference type="NCBIfam" id="TIGR02068">
    <property type="entry name" value="cya_phycin_syn"/>
    <property type="match status" value="1"/>
</dbReference>
<evidence type="ECO:0000256" key="13">
    <source>
        <dbReference type="ARBA" id="ARBA00048425"/>
    </source>
</evidence>
<dbReference type="InterPro" id="IPR013651">
    <property type="entry name" value="ATP-grasp_RimK-type"/>
</dbReference>
<keyword evidence="10 14" id="KW-0067">ATP-binding</keyword>
<dbReference type="InterPro" id="IPR013221">
    <property type="entry name" value="Mur_ligase_cen"/>
</dbReference>
<accession>A0A1G7HKD7</accession>
<dbReference type="EC" id="6.3.2.29" evidence="6"/>
<dbReference type="SUPFAM" id="SSF53244">
    <property type="entry name" value="MurD-like peptide ligases, peptide-binding domain"/>
    <property type="match status" value="1"/>
</dbReference>
<dbReference type="SUPFAM" id="SSF53623">
    <property type="entry name" value="MurD-like peptide ligases, catalytic domain"/>
    <property type="match status" value="1"/>
</dbReference>
<dbReference type="GO" id="GO:0005524">
    <property type="term" value="F:ATP binding"/>
    <property type="evidence" value="ECO:0007669"/>
    <property type="project" value="UniProtKB-UniRule"/>
</dbReference>
<feature type="domain" description="ATP-grasp" evidence="15">
    <location>
        <begin position="219"/>
        <end position="472"/>
    </location>
</feature>
<comment type="pathway">
    <text evidence="2">Cell wall biogenesis; peptidoglycan biosynthesis.</text>
</comment>
<dbReference type="NCBIfam" id="NF010623">
    <property type="entry name" value="PRK14016.1"/>
    <property type="match status" value="1"/>
</dbReference>
<dbReference type="Gene3D" id="3.40.1190.10">
    <property type="entry name" value="Mur-like, catalytic domain"/>
    <property type="match status" value="1"/>
</dbReference>
<dbReference type="STRING" id="1123285.SAMN05660235_00114"/>
<dbReference type="PROSITE" id="PS50975">
    <property type="entry name" value="ATP_GRASP"/>
    <property type="match status" value="1"/>
</dbReference>
<evidence type="ECO:0000256" key="12">
    <source>
        <dbReference type="ARBA" id="ARBA00048094"/>
    </source>
</evidence>
<sequence length="885" mass="93865">MQILSVRVLEGPNIYSYRPVVLVKLDLGDLSDVPSTAIPGFSERLTALLPGLAEHHCSRGYAGGFVKRLQEGTYLAHIFEHVALELQCLAGYDATFGKTRGAGKTGIYDVAFGFGQAPAGLQAAYAAYGLLTAVIEGRPYDVAGAVRTIRAAGDSYELGPSTGAIYQAARRRGIPVLRIGDANLLQLGYGRRQQRVWATTTGRTSLVAGDLASDKHLTKQVLGAGGITVPQGVIVTAADQAVKAWERFGAPVVLKPLRGNQGKGVTINVHDAAEVERAFAFAAAHDREVLVEEYIPGRQYRLCVVNGKMVAAAERIPAYVVGDGVHTVAELVAIVNSDPLRGEGHEKPLTKIRIDPIALTVLAKQGLTPASVPAAGRTVYIRETSNLSTGGTAVDVTDIVHPDNARLAERAAMLIGLDVAGVDIVASDISQPVGPGNGAVIEVNAAPGIRMHHYPSAGKPRDVAGAIVDYLFPDGQGRIPVIAITGTNGKTTVTRMIGHIWRTAGYCVGMTTTDGIYIGGQCIQKGDTTGPASARAVLTDPTVEVAVLETARGGIVRGGLAFDQCDVGIITNITEDHLGQDGIEDLDDLAYIKSLVVETVRPGGYALLNADDPYVVRLAGRVRGEVVYFSTEADNIVVRRHLGIGGKAFFVKDSMLYAACGSLARPISAVGDIPVTLGGIAAHNLQNALVAAAACYCLKVPLTYIRQGLATFDQNPGRLNLLTMGDIRVCIDYGHNPAGYQALINTVRRLGATRLVGVIAAPGDRRDDVIVNVGRIAGRGFDYIYIKEDADRRGRAPGEVAELLRRGVLEAQFPEDRIVTILGEAEAVARALADARPGDLVVVFYEKYDKVLASIQEFAETRRQAPREDETPGVGQLVVAGAQHF</sequence>
<evidence type="ECO:0000313" key="16">
    <source>
        <dbReference type="EMBL" id="SDF00920.1"/>
    </source>
</evidence>
<dbReference type="PANTHER" id="PTHR23135">
    <property type="entry name" value="MUR LIGASE FAMILY MEMBER"/>
    <property type="match status" value="1"/>
</dbReference>
<dbReference type="RefSeq" id="WP_093687086.1">
    <property type="nucleotide sequence ID" value="NZ_FNBU01000001.1"/>
</dbReference>
<evidence type="ECO:0000256" key="4">
    <source>
        <dbReference type="ARBA" id="ARBA00011738"/>
    </source>
</evidence>
<evidence type="ECO:0000256" key="2">
    <source>
        <dbReference type="ARBA" id="ARBA00004752"/>
    </source>
</evidence>
<dbReference type="Pfam" id="PF18921">
    <property type="entry name" value="Cyanophycin_syn"/>
    <property type="match status" value="1"/>
</dbReference>
<keyword evidence="9 14" id="KW-0547">Nucleotide-binding</keyword>
<dbReference type="OrthoDB" id="9803907at2"/>
<dbReference type="InterPro" id="IPR044019">
    <property type="entry name" value="Cyanophycin_syn_N"/>
</dbReference>
<dbReference type="EMBL" id="FNBU01000001">
    <property type="protein sequence ID" value="SDF00920.1"/>
    <property type="molecule type" value="Genomic_DNA"/>
</dbReference>
<keyword evidence="17" id="KW-1185">Reference proteome</keyword>
<comment type="catalytic activity">
    <reaction evidence="12">
        <text>[L-4-(L-arginin-2-N-yl)aspartate](n)-L-aspartate + L-arginine + ATP = [L-4-(L-arginin-2-N-yl)aspartate](n+1) + ADP + phosphate + H(+)</text>
        <dbReference type="Rhea" id="RHEA:23888"/>
        <dbReference type="Rhea" id="RHEA-COMP:13732"/>
        <dbReference type="Rhea" id="RHEA-COMP:13733"/>
        <dbReference type="ChEBI" id="CHEBI:15378"/>
        <dbReference type="ChEBI" id="CHEBI:30616"/>
        <dbReference type="ChEBI" id="CHEBI:32682"/>
        <dbReference type="ChEBI" id="CHEBI:43474"/>
        <dbReference type="ChEBI" id="CHEBI:137986"/>
        <dbReference type="ChEBI" id="CHEBI:137990"/>
        <dbReference type="ChEBI" id="CHEBI:456216"/>
        <dbReference type="EC" id="6.3.2.30"/>
    </reaction>
</comment>
<dbReference type="SUPFAM" id="SSF56059">
    <property type="entry name" value="Glutathione synthetase ATP-binding domain-like"/>
    <property type="match status" value="1"/>
</dbReference>
<dbReference type="GO" id="GO:0046872">
    <property type="term" value="F:metal ion binding"/>
    <property type="evidence" value="ECO:0007669"/>
    <property type="project" value="InterPro"/>
</dbReference>
<protein>
    <recommendedName>
        <fullName evidence="7">Cyanophycin synthetase</fullName>
        <ecNumber evidence="6">6.3.2.29</ecNumber>
        <ecNumber evidence="5">6.3.2.30</ecNumber>
    </recommendedName>
    <alternativeName>
        <fullName evidence="11">Cyanophycin synthase</fullName>
    </alternativeName>
</protein>
<dbReference type="Gene3D" id="3.90.190.20">
    <property type="entry name" value="Mur ligase, C-terminal domain"/>
    <property type="match status" value="1"/>
</dbReference>
<dbReference type="InterPro" id="IPR036565">
    <property type="entry name" value="Mur-like_cat_sf"/>
</dbReference>
<dbReference type="Pfam" id="PF08245">
    <property type="entry name" value="Mur_ligase_M"/>
    <property type="match status" value="1"/>
</dbReference>
<comment type="function">
    <text evidence="1">Catalyzes the ATP-dependent polymerization of arginine and aspartate to multi-L-arginyl-poly-L-aspartic acid (cyanophycin; a water-insoluble reserve polymer).</text>
</comment>
<evidence type="ECO:0000256" key="1">
    <source>
        <dbReference type="ARBA" id="ARBA00003184"/>
    </source>
</evidence>
<evidence type="ECO:0000256" key="8">
    <source>
        <dbReference type="ARBA" id="ARBA00022598"/>
    </source>
</evidence>
<evidence type="ECO:0000256" key="9">
    <source>
        <dbReference type="ARBA" id="ARBA00022741"/>
    </source>
</evidence>
<comment type="similarity">
    <text evidence="3">In the C-terminal section; belongs to the MurCDEF family.</text>
</comment>
<organism evidence="16 17">
    <name type="scientific">Sporolituus thermophilus DSM 23256</name>
    <dbReference type="NCBI Taxonomy" id="1123285"/>
    <lineage>
        <taxon>Bacteria</taxon>
        <taxon>Bacillati</taxon>
        <taxon>Bacillota</taxon>
        <taxon>Negativicutes</taxon>
        <taxon>Selenomonadales</taxon>
        <taxon>Sporomusaceae</taxon>
        <taxon>Sporolituus</taxon>
    </lineage>
</organism>
<evidence type="ECO:0000313" key="17">
    <source>
        <dbReference type="Proteomes" id="UP000243333"/>
    </source>
</evidence>
<dbReference type="Pfam" id="PF08443">
    <property type="entry name" value="RimK"/>
    <property type="match status" value="1"/>
</dbReference>
<proteinExistence type="inferred from homology"/>
<dbReference type="Gene3D" id="3.30.470.20">
    <property type="entry name" value="ATP-grasp fold, B domain"/>
    <property type="match status" value="2"/>
</dbReference>
<evidence type="ECO:0000259" key="15">
    <source>
        <dbReference type="PROSITE" id="PS50975"/>
    </source>
</evidence>
<dbReference type="GO" id="GO:0071160">
    <property type="term" value="F:cyanophycin synthetase activity (L-aspartate-adding)"/>
    <property type="evidence" value="ECO:0007669"/>
    <property type="project" value="UniProtKB-EC"/>
</dbReference>
<dbReference type="GO" id="GO:0071161">
    <property type="term" value="F:cyanophycin synthetase activity (L-arginine-adding)"/>
    <property type="evidence" value="ECO:0007669"/>
    <property type="project" value="UniProtKB-EC"/>
</dbReference>
<evidence type="ECO:0000256" key="6">
    <source>
        <dbReference type="ARBA" id="ARBA00013005"/>
    </source>
</evidence>
<dbReference type="PANTHER" id="PTHR23135:SF18">
    <property type="entry name" value="CYANOPHYCIN SYNTHETASE"/>
    <property type="match status" value="1"/>
</dbReference>
<evidence type="ECO:0000256" key="14">
    <source>
        <dbReference type="PROSITE-ProRule" id="PRU00409"/>
    </source>
</evidence>
<name>A0A1G7HKD7_9FIRM</name>
<evidence type="ECO:0000256" key="5">
    <source>
        <dbReference type="ARBA" id="ARBA00012968"/>
    </source>
</evidence>
<dbReference type="InterPro" id="IPR011810">
    <property type="entry name" value="Cya_phycin_syn"/>
</dbReference>
<dbReference type="EC" id="6.3.2.30" evidence="5"/>
<gene>
    <name evidence="16" type="ORF">SAMN05660235_00114</name>
</gene>